<evidence type="ECO:0000313" key="3">
    <source>
        <dbReference type="EMBL" id="SIM45002.1"/>
    </source>
</evidence>
<evidence type="ECO:0000313" key="4">
    <source>
        <dbReference type="Proteomes" id="UP000185124"/>
    </source>
</evidence>
<accession>A0A1N5T955</accession>
<dbReference type="STRING" id="709881.SAMN04489832_0041"/>
<reference evidence="4" key="1">
    <citation type="submission" date="2016-12" db="EMBL/GenBank/DDBJ databases">
        <authorList>
            <person name="Varghese N."/>
            <person name="Submissions S."/>
        </authorList>
    </citation>
    <scope>NUCLEOTIDE SEQUENCE [LARGE SCALE GENOMIC DNA]</scope>
    <source>
        <strain evidence="4">DSM 45599</strain>
    </source>
</reference>
<keyword evidence="1" id="KW-0238">DNA-binding</keyword>
<evidence type="ECO:0000256" key="1">
    <source>
        <dbReference type="ARBA" id="ARBA00023125"/>
    </source>
</evidence>
<sequence>MKIVVQVRLFPDAAQQAALRATLDPCNDAANVASGLAYQRRVFAKQSLQRLTYGQLKDMGLSAQPAIHVARKVAGAYATLTASIQAGNLGKPGSKKRQGAEGKPIRFRRDAAQPFDDRCLSWQLAARTVSIWTVAGRSGPIRLGCSDQQHALLLAHRRGESDLVRRDGKWFLYATCDIPDAPTKEPDGFLGVELGIANLATDSDGRHYCGKATNRVRHRNQRLRAKLQAIGTKSAKRLLKKRRRKESRFAADTNHRIAKSIVTEAERTGRGIALEDLGGIRDRVRLRRPQRVTLHSWAFHQLGQYIAYKAKRSAVAVVHVDPAYTSQGCSTCGHVAKANRPNQSTFHCRSCGFAEHADRNAARNIAARGVTGWAAVSLPNAA</sequence>
<dbReference type="RefSeq" id="WP_074307722.1">
    <property type="nucleotide sequence ID" value="NZ_FSQT01000001.1"/>
</dbReference>
<dbReference type="OrthoDB" id="6230307at2"/>
<dbReference type="InterPro" id="IPR051399">
    <property type="entry name" value="RNA-guided_DNA_endo/Transpos"/>
</dbReference>
<organism evidence="3 4">
    <name type="scientific">Micromonospora cremea</name>
    <dbReference type="NCBI Taxonomy" id="709881"/>
    <lineage>
        <taxon>Bacteria</taxon>
        <taxon>Bacillati</taxon>
        <taxon>Actinomycetota</taxon>
        <taxon>Actinomycetes</taxon>
        <taxon>Micromonosporales</taxon>
        <taxon>Micromonosporaceae</taxon>
        <taxon>Micromonospora</taxon>
    </lineage>
</organism>
<gene>
    <name evidence="3" type="ORF">SAMN04489832_0041</name>
</gene>
<keyword evidence="4" id="KW-1185">Reference proteome</keyword>
<proteinExistence type="predicted"/>
<protein>
    <submittedName>
        <fullName evidence="3">Transposase, IS605 OrfB family, central region</fullName>
    </submittedName>
</protein>
<dbReference type="InterPro" id="IPR010095">
    <property type="entry name" value="Cas12f1-like_TNB"/>
</dbReference>
<evidence type="ECO:0000259" key="2">
    <source>
        <dbReference type="Pfam" id="PF07282"/>
    </source>
</evidence>
<dbReference type="PANTHER" id="PTHR30405:SF11">
    <property type="entry name" value="RNA-GUIDED DNA ENDONUCLEASE RV2885C-RELATED"/>
    <property type="match status" value="1"/>
</dbReference>
<dbReference type="GO" id="GO:0003677">
    <property type="term" value="F:DNA binding"/>
    <property type="evidence" value="ECO:0007669"/>
    <property type="project" value="UniProtKB-KW"/>
</dbReference>
<dbReference type="NCBIfam" id="TIGR01766">
    <property type="entry name" value="IS200/IS605 family accessory protein TnpB-like domain"/>
    <property type="match status" value="1"/>
</dbReference>
<dbReference type="AlphaFoldDB" id="A0A1N5T955"/>
<dbReference type="Pfam" id="PF07282">
    <property type="entry name" value="Cas12f1-like_TNB"/>
    <property type="match status" value="1"/>
</dbReference>
<dbReference type="PANTHER" id="PTHR30405">
    <property type="entry name" value="TRANSPOSASE"/>
    <property type="match status" value="1"/>
</dbReference>
<dbReference type="EMBL" id="FSQT01000001">
    <property type="protein sequence ID" value="SIM45002.1"/>
    <property type="molecule type" value="Genomic_DNA"/>
</dbReference>
<name>A0A1N5T955_9ACTN</name>
<dbReference type="NCBIfam" id="NF040570">
    <property type="entry name" value="guided_TnpB"/>
    <property type="match status" value="1"/>
</dbReference>
<feature type="domain" description="Cas12f1-like TNB" evidence="2">
    <location>
        <begin position="299"/>
        <end position="365"/>
    </location>
</feature>
<dbReference type="Proteomes" id="UP000185124">
    <property type="component" value="Unassembled WGS sequence"/>
</dbReference>